<name>A0A915HSA3_ROMCU</name>
<evidence type="ECO:0000313" key="1">
    <source>
        <dbReference type="Proteomes" id="UP000887565"/>
    </source>
</evidence>
<keyword evidence="1" id="KW-1185">Reference proteome</keyword>
<organism evidence="1 2">
    <name type="scientific">Romanomermis culicivorax</name>
    <name type="common">Nematode worm</name>
    <dbReference type="NCBI Taxonomy" id="13658"/>
    <lineage>
        <taxon>Eukaryota</taxon>
        <taxon>Metazoa</taxon>
        <taxon>Ecdysozoa</taxon>
        <taxon>Nematoda</taxon>
        <taxon>Enoplea</taxon>
        <taxon>Dorylaimia</taxon>
        <taxon>Mermithida</taxon>
        <taxon>Mermithoidea</taxon>
        <taxon>Mermithidae</taxon>
        <taxon>Romanomermis</taxon>
    </lineage>
</organism>
<sequence length="59" mass="6818">MKAQSLRYFVFDTYNFDTECEKSHLEKILAIEHDVHFLEMDPASNGALQPPPLTAPWSH</sequence>
<dbReference type="WBParaSite" id="nRc.2.0.1.t04257-RA">
    <property type="protein sequence ID" value="nRc.2.0.1.t04257-RA"/>
    <property type="gene ID" value="nRc.2.0.1.g04257"/>
</dbReference>
<protein>
    <submittedName>
        <fullName evidence="2">Uncharacterized protein</fullName>
    </submittedName>
</protein>
<dbReference type="Proteomes" id="UP000887565">
    <property type="component" value="Unplaced"/>
</dbReference>
<accession>A0A915HSA3</accession>
<proteinExistence type="predicted"/>
<evidence type="ECO:0000313" key="2">
    <source>
        <dbReference type="WBParaSite" id="nRc.2.0.1.t04257-RA"/>
    </source>
</evidence>
<dbReference type="AlphaFoldDB" id="A0A915HSA3"/>
<reference evidence="2" key="1">
    <citation type="submission" date="2022-11" db="UniProtKB">
        <authorList>
            <consortium name="WormBaseParasite"/>
        </authorList>
    </citation>
    <scope>IDENTIFICATION</scope>
</reference>